<keyword evidence="1" id="KW-0812">Transmembrane</keyword>
<dbReference type="AlphaFoldDB" id="A0A1G1WQZ6"/>
<name>A0A1G1WQZ6_9BACT</name>
<proteinExistence type="predicted"/>
<sequence length="134" mass="15024">MDGVKSLKRFGEEWFRRIGRKNILVGVSVTATVLVGGWVLYIIKLKVLAPPENILEAEKVVSEALADYPEIGEDKELTLTPQGSARHRTETGEGWTISFHGRARHTNLQLYKAAYTLVALGVRAIQRVRLKVVR</sequence>
<keyword evidence="1" id="KW-0472">Membrane</keyword>
<evidence type="ECO:0000313" key="3">
    <source>
        <dbReference type="Proteomes" id="UP000177821"/>
    </source>
</evidence>
<feature type="transmembrane region" description="Helical" evidence="1">
    <location>
        <begin position="23"/>
        <end position="43"/>
    </location>
</feature>
<comment type="caution">
    <text evidence="2">The sequence shown here is derived from an EMBL/GenBank/DDBJ whole genome shotgun (WGS) entry which is preliminary data.</text>
</comment>
<gene>
    <name evidence="2" type="ORF">A3J50_00180</name>
</gene>
<evidence type="ECO:0000313" key="2">
    <source>
        <dbReference type="EMBL" id="OGY29617.1"/>
    </source>
</evidence>
<protein>
    <submittedName>
        <fullName evidence="2">Uncharacterized protein</fullName>
    </submittedName>
</protein>
<organism evidence="2 3">
    <name type="scientific">Candidatus Woykebacteria bacterium RIFCSPHIGHO2_02_FULL_43_16b</name>
    <dbReference type="NCBI Taxonomy" id="1802601"/>
    <lineage>
        <taxon>Bacteria</taxon>
        <taxon>Candidatus Woykeibacteriota</taxon>
    </lineage>
</organism>
<dbReference type="EMBL" id="MHCX01000020">
    <property type="protein sequence ID" value="OGY29617.1"/>
    <property type="molecule type" value="Genomic_DNA"/>
</dbReference>
<dbReference type="Proteomes" id="UP000177821">
    <property type="component" value="Unassembled WGS sequence"/>
</dbReference>
<reference evidence="2 3" key="1">
    <citation type="journal article" date="2016" name="Nat. Commun.">
        <title>Thousands of microbial genomes shed light on interconnected biogeochemical processes in an aquifer system.</title>
        <authorList>
            <person name="Anantharaman K."/>
            <person name="Brown C.T."/>
            <person name="Hug L.A."/>
            <person name="Sharon I."/>
            <person name="Castelle C.J."/>
            <person name="Probst A.J."/>
            <person name="Thomas B.C."/>
            <person name="Singh A."/>
            <person name="Wilkins M.J."/>
            <person name="Karaoz U."/>
            <person name="Brodie E.L."/>
            <person name="Williams K.H."/>
            <person name="Hubbard S.S."/>
            <person name="Banfield J.F."/>
        </authorList>
    </citation>
    <scope>NUCLEOTIDE SEQUENCE [LARGE SCALE GENOMIC DNA]</scope>
</reference>
<keyword evidence="1" id="KW-1133">Transmembrane helix</keyword>
<evidence type="ECO:0000256" key="1">
    <source>
        <dbReference type="SAM" id="Phobius"/>
    </source>
</evidence>
<accession>A0A1G1WQZ6</accession>